<accession>A0ACB8T4S2</accession>
<name>A0ACB8T4S2_9AGAM</name>
<gene>
    <name evidence="1" type="ORF">BV25DRAFT_379153</name>
</gene>
<comment type="caution">
    <text evidence="1">The sequence shown here is derived from an EMBL/GenBank/DDBJ whole genome shotgun (WGS) entry which is preliminary data.</text>
</comment>
<dbReference type="EMBL" id="MU277202">
    <property type="protein sequence ID" value="KAI0063497.1"/>
    <property type="molecule type" value="Genomic_DNA"/>
</dbReference>
<organism evidence="1 2">
    <name type="scientific">Artomyces pyxidatus</name>
    <dbReference type="NCBI Taxonomy" id="48021"/>
    <lineage>
        <taxon>Eukaryota</taxon>
        <taxon>Fungi</taxon>
        <taxon>Dikarya</taxon>
        <taxon>Basidiomycota</taxon>
        <taxon>Agaricomycotina</taxon>
        <taxon>Agaricomycetes</taxon>
        <taxon>Russulales</taxon>
        <taxon>Auriscalpiaceae</taxon>
        <taxon>Artomyces</taxon>
    </lineage>
</organism>
<reference evidence="1" key="2">
    <citation type="journal article" date="2022" name="New Phytol.">
        <title>Evolutionary transition to the ectomycorrhizal habit in the genomes of a hyperdiverse lineage of mushroom-forming fungi.</title>
        <authorList>
            <person name="Looney B."/>
            <person name="Miyauchi S."/>
            <person name="Morin E."/>
            <person name="Drula E."/>
            <person name="Courty P.E."/>
            <person name="Kohler A."/>
            <person name="Kuo A."/>
            <person name="LaButti K."/>
            <person name="Pangilinan J."/>
            <person name="Lipzen A."/>
            <person name="Riley R."/>
            <person name="Andreopoulos W."/>
            <person name="He G."/>
            <person name="Johnson J."/>
            <person name="Nolan M."/>
            <person name="Tritt A."/>
            <person name="Barry K.W."/>
            <person name="Grigoriev I.V."/>
            <person name="Nagy L.G."/>
            <person name="Hibbett D."/>
            <person name="Henrissat B."/>
            <person name="Matheny P.B."/>
            <person name="Labbe J."/>
            <person name="Martin F.M."/>
        </authorList>
    </citation>
    <scope>NUCLEOTIDE SEQUENCE</scope>
    <source>
        <strain evidence="1">HHB10654</strain>
    </source>
</reference>
<keyword evidence="2" id="KW-1185">Reference proteome</keyword>
<protein>
    <submittedName>
        <fullName evidence="1">Uncharacterized protein</fullName>
    </submittedName>
</protein>
<evidence type="ECO:0000313" key="2">
    <source>
        <dbReference type="Proteomes" id="UP000814140"/>
    </source>
</evidence>
<reference evidence="1" key="1">
    <citation type="submission" date="2021-03" db="EMBL/GenBank/DDBJ databases">
        <authorList>
            <consortium name="DOE Joint Genome Institute"/>
            <person name="Ahrendt S."/>
            <person name="Looney B.P."/>
            <person name="Miyauchi S."/>
            <person name="Morin E."/>
            <person name="Drula E."/>
            <person name="Courty P.E."/>
            <person name="Chicoki N."/>
            <person name="Fauchery L."/>
            <person name="Kohler A."/>
            <person name="Kuo A."/>
            <person name="Labutti K."/>
            <person name="Pangilinan J."/>
            <person name="Lipzen A."/>
            <person name="Riley R."/>
            <person name="Andreopoulos W."/>
            <person name="He G."/>
            <person name="Johnson J."/>
            <person name="Barry K.W."/>
            <person name="Grigoriev I.V."/>
            <person name="Nagy L."/>
            <person name="Hibbett D."/>
            <person name="Henrissat B."/>
            <person name="Matheny P.B."/>
            <person name="Labbe J."/>
            <person name="Martin F."/>
        </authorList>
    </citation>
    <scope>NUCLEOTIDE SEQUENCE</scope>
    <source>
        <strain evidence="1">HHB10654</strain>
    </source>
</reference>
<proteinExistence type="predicted"/>
<evidence type="ECO:0000313" key="1">
    <source>
        <dbReference type="EMBL" id="KAI0063497.1"/>
    </source>
</evidence>
<sequence>MRQKWASDCFRDSQRPCARLARRRTQRARPVAWSRSFISPCPSFLFKNTPFLVRFTRHDQTARRRSPQRGPPHHAPPCQTLEAQRPDGALNSSPGAFCRQLGVPSRRCYAPHHQSHRRRRHPGPSHDRKLPVPASTADLKSLSAKELEVRAIHAARFHQNWSSSNPRPKRSIEFLTRKDMSSVDDDVLQETHPHPVSRIYFPAGYNGELVITVERMRVVCWEVPLGGSEAFMLAERTIPQDAIIDGLVVNEDPDNEAILVLIYNQKFVSDGHPTSFVSIIEAWSLDRFHGHFNIMRRDTVSSGPGPRTIPVCRLTGDWALFGDPVSLWNWRQKGKFLQLNYNTHQGSVVPNIILAVKLIRNHLLVVRQSFIQLLPVPQFDEEGRPIRGANAVGAYLHLHDLATEAVIVVHEHSPEEKQAWLFEPATVILRVTTHDDRHTVRKYDILPLPSTSDPNKLPCHFPHHPTLTVPVVPSCGHLVVGKNGKGMWMETRNVTAGRSTFTARCFVGFDATSRVVYTGPKREPAWRNEFELRSKEMFVSRVGVGEVEQRKYRILATSLEDTVGRIAIGGRDGKVEILDFV</sequence>
<dbReference type="Proteomes" id="UP000814140">
    <property type="component" value="Unassembled WGS sequence"/>
</dbReference>